<keyword evidence="1" id="KW-0472">Membrane</keyword>
<keyword evidence="3" id="KW-1185">Reference proteome</keyword>
<feature type="transmembrane region" description="Helical" evidence="1">
    <location>
        <begin position="50"/>
        <end position="73"/>
    </location>
</feature>
<gene>
    <name evidence="2" type="ORF">ElyMa_001355300</name>
</gene>
<evidence type="ECO:0000313" key="3">
    <source>
        <dbReference type="Proteomes" id="UP000762676"/>
    </source>
</evidence>
<protein>
    <submittedName>
        <fullName evidence="2">Uncharacterized protein</fullName>
    </submittedName>
</protein>
<dbReference type="EMBL" id="BMAT01002688">
    <property type="protein sequence ID" value="GFS11769.1"/>
    <property type="molecule type" value="Genomic_DNA"/>
</dbReference>
<sequence length="83" mass="8935">MIPTHIGVLGLSYGGLGVTKLKNDIASKNIRKEVERNELKVIKMRKIEKLVATTVAAAVVVLVVVVVVVVVVVQDSTKTKTEP</sequence>
<proteinExistence type="predicted"/>
<evidence type="ECO:0000256" key="1">
    <source>
        <dbReference type="SAM" id="Phobius"/>
    </source>
</evidence>
<comment type="caution">
    <text evidence="2">The sequence shown here is derived from an EMBL/GenBank/DDBJ whole genome shotgun (WGS) entry which is preliminary data.</text>
</comment>
<dbReference type="Proteomes" id="UP000762676">
    <property type="component" value="Unassembled WGS sequence"/>
</dbReference>
<evidence type="ECO:0000313" key="2">
    <source>
        <dbReference type="EMBL" id="GFS11769.1"/>
    </source>
</evidence>
<keyword evidence="1" id="KW-1133">Transmembrane helix</keyword>
<keyword evidence="1" id="KW-0812">Transmembrane</keyword>
<dbReference type="AlphaFoldDB" id="A0AAV4IPV9"/>
<accession>A0AAV4IPV9</accession>
<organism evidence="2 3">
    <name type="scientific">Elysia marginata</name>
    <dbReference type="NCBI Taxonomy" id="1093978"/>
    <lineage>
        <taxon>Eukaryota</taxon>
        <taxon>Metazoa</taxon>
        <taxon>Spiralia</taxon>
        <taxon>Lophotrochozoa</taxon>
        <taxon>Mollusca</taxon>
        <taxon>Gastropoda</taxon>
        <taxon>Heterobranchia</taxon>
        <taxon>Euthyneura</taxon>
        <taxon>Panpulmonata</taxon>
        <taxon>Sacoglossa</taxon>
        <taxon>Placobranchoidea</taxon>
        <taxon>Plakobranchidae</taxon>
        <taxon>Elysia</taxon>
    </lineage>
</organism>
<name>A0AAV4IPV9_9GAST</name>
<reference evidence="2 3" key="1">
    <citation type="journal article" date="2021" name="Elife">
        <title>Chloroplast acquisition without the gene transfer in kleptoplastic sea slugs, Plakobranchus ocellatus.</title>
        <authorList>
            <person name="Maeda T."/>
            <person name="Takahashi S."/>
            <person name="Yoshida T."/>
            <person name="Shimamura S."/>
            <person name="Takaki Y."/>
            <person name="Nagai Y."/>
            <person name="Toyoda A."/>
            <person name="Suzuki Y."/>
            <person name="Arimoto A."/>
            <person name="Ishii H."/>
            <person name="Satoh N."/>
            <person name="Nishiyama T."/>
            <person name="Hasebe M."/>
            <person name="Maruyama T."/>
            <person name="Minagawa J."/>
            <person name="Obokata J."/>
            <person name="Shigenobu S."/>
        </authorList>
    </citation>
    <scope>NUCLEOTIDE SEQUENCE [LARGE SCALE GENOMIC DNA]</scope>
</reference>